<gene>
    <name evidence="3" type="ORF">CAOG_000093</name>
</gene>
<keyword evidence="4" id="KW-1185">Reference proteome</keyword>
<feature type="transmembrane region" description="Helical" evidence="2">
    <location>
        <begin position="679"/>
        <end position="703"/>
    </location>
</feature>
<dbReference type="OrthoDB" id="1883418at2759"/>
<protein>
    <submittedName>
        <fullName evidence="3">Uncharacterized protein</fullName>
    </submittedName>
</protein>
<reference evidence="4" key="1">
    <citation type="submission" date="2011-02" db="EMBL/GenBank/DDBJ databases">
        <title>The Genome Sequence of Capsaspora owczarzaki ATCC 30864.</title>
        <authorList>
            <person name="Russ C."/>
            <person name="Cuomo C."/>
            <person name="Burger G."/>
            <person name="Gray M.W."/>
            <person name="Holland P.W.H."/>
            <person name="King N."/>
            <person name="Lang F.B.F."/>
            <person name="Roger A.J."/>
            <person name="Ruiz-Trillo I."/>
            <person name="Young S.K."/>
            <person name="Zeng Q."/>
            <person name="Gargeya S."/>
            <person name="Alvarado L."/>
            <person name="Berlin A."/>
            <person name="Chapman S.B."/>
            <person name="Chen Z."/>
            <person name="Freedman E."/>
            <person name="Gellesch M."/>
            <person name="Goldberg J."/>
            <person name="Griggs A."/>
            <person name="Gujja S."/>
            <person name="Heilman E."/>
            <person name="Heiman D."/>
            <person name="Howarth C."/>
            <person name="Mehta T."/>
            <person name="Neiman D."/>
            <person name="Pearson M."/>
            <person name="Roberts A."/>
            <person name="Saif S."/>
            <person name="Shea T."/>
            <person name="Shenoy N."/>
            <person name="Sisk P."/>
            <person name="Stolte C."/>
            <person name="Sykes S."/>
            <person name="White J."/>
            <person name="Yandava C."/>
            <person name="Haas B."/>
            <person name="Nusbaum C."/>
            <person name="Birren B."/>
        </authorList>
    </citation>
    <scope>NUCLEOTIDE SEQUENCE</scope>
    <source>
        <strain evidence="4">ATCC 30864</strain>
    </source>
</reference>
<sequence length="926" mass="102037">MITETIHGDRDDGHVYAVVILILLVMSGLVHSSLSGATPGHGADSNLKPRSVSSSPSFLASTSPSLPSSLQLPPSAESAVTAAAAVANGVGSIGNAATSSTTPKKAAFTGFRQSRPMNEGLAMLNPYLTTDVEDREEDKRLNFLQRMIISPNPSDLRLQILHRLPEQWGVDVKRVAHLEMTTWYNPLSILSTLVNVLVTLAIGERTDTRPLYALMDTVDTLTQELHGLKSGSGFATPHPATPTSTAAAIGASVSALVMSSPIASPSTHHTSSSNEHSASGAYASKRPASVDTTAPPTPSMLPPGRDFKPWHSYDSHGQSVFTLDFVADTGDGWNSTFTIATLLAQPRLDVLDPKHGEYICLERGKVLVLGGDLCYPDPSPQNYKSRFVEPFRHALWPEKDFRSGFDIERRHITSSTHPHAFAIPGNHDWLDGLVAFRRVMCSGHRLGGWVLPQRRSYFALQLPDGWWLFGIDDQLTYDIDDGQFRYFRNVAAHMAPTDRVIVAMHRPFWILDGHPREVLSVLFDKALGDKLKLILAGDLHFYSRHERQDGKINMIVAGGGGKYDLRNVFPSAAISRKLRLQGLLFLPKNYSFGLVTAVLYLFMVGFLPWTLWEPPHVPASAKEPSVSSQLPLHMPFSSPFTFFTFLLQGILWSSLSFSLFLVLWGGLSFFVDVGHRSRFWSVLIGLLHVSVHLFLAGVGHFYAFQFLIHRDPVVGAAANGGASTFADSAEANPNEALRAVFSTLADVKSLSQADLESLYLQLSTSLNGAAAGALGAVLTSFREAYEATDQQLEMHTTSLLYNNVPILRTLFARAFVWIAGMIFGPIVLGLYMTAASWWFDRHNDDLFAATRVEDYKSFVRMRIDTINHTLTVFGIGVDKVKREWPALRGRGKLDETTSRSSNPLWYTPQPVDCHVVDQLTIRKFDN</sequence>
<feature type="region of interest" description="Disordered" evidence="1">
    <location>
        <begin position="38"/>
        <end position="73"/>
    </location>
</feature>
<dbReference type="EMBL" id="KE346360">
    <property type="protein sequence ID" value="KJE88436.1"/>
    <property type="molecule type" value="Genomic_DNA"/>
</dbReference>
<dbReference type="PANTHER" id="PTHR34211">
    <property type="entry name" value="CALCINEURIN-LIKE METALLO-PHOSPHOESTERASE SUPERFAMILY PROTEIN"/>
    <property type="match status" value="1"/>
</dbReference>
<feature type="transmembrane region" description="Helical" evidence="2">
    <location>
        <begin position="15"/>
        <end position="34"/>
    </location>
</feature>
<feature type="compositionally biased region" description="Low complexity" evidence="1">
    <location>
        <begin position="263"/>
        <end position="279"/>
    </location>
</feature>
<keyword evidence="2" id="KW-0472">Membrane</keyword>
<dbReference type="eggNOG" id="ENOG502QSAS">
    <property type="taxonomic scope" value="Eukaryota"/>
</dbReference>
<name>A0A0D2TZT1_CAPO3</name>
<proteinExistence type="predicted"/>
<feature type="transmembrane region" description="Helical" evidence="2">
    <location>
        <begin position="810"/>
        <end position="831"/>
    </location>
</feature>
<dbReference type="InterPro" id="IPR029052">
    <property type="entry name" value="Metallo-depent_PP-like"/>
</dbReference>
<feature type="compositionally biased region" description="Low complexity" evidence="1">
    <location>
        <begin position="45"/>
        <end position="73"/>
    </location>
</feature>
<evidence type="ECO:0000313" key="3">
    <source>
        <dbReference type="EMBL" id="KJE88436.1"/>
    </source>
</evidence>
<feature type="transmembrane region" description="Helical" evidence="2">
    <location>
        <begin position="590"/>
        <end position="612"/>
    </location>
</feature>
<keyword evidence="2" id="KW-1133">Transmembrane helix</keyword>
<accession>A0A0D2TZT1</accession>
<dbReference type="InParanoid" id="A0A0D2TZT1"/>
<evidence type="ECO:0000256" key="1">
    <source>
        <dbReference type="SAM" id="MobiDB-lite"/>
    </source>
</evidence>
<dbReference type="Gene3D" id="3.60.21.10">
    <property type="match status" value="1"/>
</dbReference>
<keyword evidence="2" id="KW-0812">Transmembrane</keyword>
<dbReference type="PANTHER" id="PTHR34211:SF3">
    <property type="entry name" value="CALCINEURIN-LIKE METALLO-PHOSPHOESTERASE SUPERFAMILY PROTEIN"/>
    <property type="match status" value="1"/>
</dbReference>
<organism evidence="3 4">
    <name type="scientific">Capsaspora owczarzaki (strain ATCC 30864)</name>
    <dbReference type="NCBI Taxonomy" id="595528"/>
    <lineage>
        <taxon>Eukaryota</taxon>
        <taxon>Filasterea</taxon>
        <taxon>Capsaspora</taxon>
    </lineage>
</organism>
<feature type="transmembrane region" description="Helical" evidence="2">
    <location>
        <begin position="640"/>
        <end position="667"/>
    </location>
</feature>
<dbReference type="SUPFAM" id="SSF56300">
    <property type="entry name" value="Metallo-dependent phosphatases"/>
    <property type="match status" value="1"/>
</dbReference>
<dbReference type="AlphaFoldDB" id="A0A0D2TZT1"/>
<evidence type="ECO:0000313" key="4">
    <source>
        <dbReference type="Proteomes" id="UP000008743"/>
    </source>
</evidence>
<feature type="region of interest" description="Disordered" evidence="1">
    <location>
        <begin position="263"/>
        <end position="302"/>
    </location>
</feature>
<dbReference type="Proteomes" id="UP000008743">
    <property type="component" value="Unassembled WGS sequence"/>
</dbReference>
<evidence type="ECO:0000256" key="2">
    <source>
        <dbReference type="SAM" id="Phobius"/>
    </source>
</evidence>